<evidence type="ECO:0000259" key="2">
    <source>
        <dbReference type="Pfam" id="PF14291"/>
    </source>
</evidence>
<comment type="caution">
    <text evidence="3">The sequence shown here is derived from an EMBL/GenBank/DDBJ whole genome shotgun (WGS) entry which is preliminary data.</text>
</comment>
<name>A0A6G0VS68_APHCR</name>
<dbReference type="PANTHER" id="PTHR46289:SF14">
    <property type="entry name" value="DUF4371 DOMAIN-CONTAINING PROTEIN"/>
    <property type="match status" value="1"/>
</dbReference>
<dbReference type="InterPro" id="IPR052958">
    <property type="entry name" value="IFN-induced_PKR_regulator"/>
</dbReference>
<dbReference type="SUPFAM" id="SSF53098">
    <property type="entry name" value="Ribonuclease H-like"/>
    <property type="match status" value="1"/>
</dbReference>
<dbReference type="PANTHER" id="PTHR46289">
    <property type="entry name" value="52 KDA REPRESSOR OF THE INHIBITOR OF THE PROTEIN KINASE-LIKE PROTEIN-RELATED"/>
    <property type="match status" value="1"/>
</dbReference>
<evidence type="ECO:0000313" key="4">
    <source>
        <dbReference type="Proteomes" id="UP000478052"/>
    </source>
</evidence>
<dbReference type="EMBL" id="VUJU01013569">
    <property type="protein sequence ID" value="KAF0704397.1"/>
    <property type="molecule type" value="Genomic_DNA"/>
</dbReference>
<feature type="domain" description="HAT C-terminal dimerisation" evidence="1">
    <location>
        <begin position="598"/>
        <end position="655"/>
    </location>
</feature>
<dbReference type="InterPro" id="IPR025398">
    <property type="entry name" value="DUF4371"/>
</dbReference>
<dbReference type="AlphaFoldDB" id="A0A6G0VS68"/>
<evidence type="ECO:0000313" key="3">
    <source>
        <dbReference type="EMBL" id="KAF0704397.1"/>
    </source>
</evidence>
<organism evidence="3 4">
    <name type="scientific">Aphis craccivora</name>
    <name type="common">Cowpea aphid</name>
    <dbReference type="NCBI Taxonomy" id="307492"/>
    <lineage>
        <taxon>Eukaryota</taxon>
        <taxon>Metazoa</taxon>
        <taxon>Ecdysozoa</taxon>
        <taxon>Arthropoda</taxon>
        <taxon>Hexapoda</taxon>
        <taxon>Insecta</taxon>
        <taxon>Pterygota</taxon>
        <taxon>Neoptera</taxon>
        <taxon>Paraneoptera</taxon>
        <taxon>Hemiptera</taxon>
        <taxon>Sternorrhyncha</taxon>
        <taxon>Aphidomorpha</taxon>
        <taxon>Aphidoidea</taxon>
        <taxon>Aphididae</taxon>
        <taxon>Aphidini</taxon>
        <taxon>Aphis</taxon>
        <taxon>Aphis</taxon>
    </lineage>
</organism>
<dbReference type="OrthoDB" id="6628121at2759"/>
<sequence>GKDGILELHNNNGYHKDNIQRANDFLNTYNHPEKEVINLVNDQRKKQILDNRERLRPIIKTIVFLGQQNIPLRGHRDDGFINQEDGGKVDSVINQGNFKELLKFRIDAGDHLLKNHLKTTGERATYISKLTQNEIIECCKLEILHLILLEVKEAKYFSILFDETTDLSNISQMCLIIRYILHGKSYERFLTFIDCHSYVYNKRKHQQLDVHLEDNDEPQEILNSKLEPKLTGELLGNTVVKLLQELELDLNYCVGIGTDGCSVMISAVRGAVQQIRKIAKNAIHSPCSNHALNLSISKSSTVQSIRNCVGVIKEVTSFFHISAKRNYVLQQHLTNHRKLHNLCETRWIERHDSVLHFKESIIEIIDTLTEISGWQDNISSSKAKMMISAICNCEFIFSLFSLSNLLAVTFPISKILQGKDQDIVAASECIKDVYLILGQNREKCEEKFQSMFKECELILNKLDVDIKLPRIIAHQKHRVNATSSNNPVDYYRINIYIPLLDNVLEDFDFRFLSKENSNITLLIQLIPKYVVKMKTEDYNGYFAKIIEIMTKDYTYFQNVSEQAIENEINMWFTKWLRLQTEGKNIPVNGLDALSMCPESIFPNINKMLIIICSLPISVATAERSFSTLRRLKTWLRSTIGEERLNGLALLHIHKDIPIDIENIITRFAKQKKRHMLLL</sequence>
<dbReference type="InterPro" id="IPR012337">
    <property type="entry name" value="RNaseH-like_sf"/>
</dbReference>
<keyword evidence="4" id="KW-1185">Reference proteome</keyword>
<proteinExistence type="predicted"/>
<reference evidence="3 4" key="1">
    <citation type="submission" date="2019-08" db="EMBL/GenBank/DDBJ databases">
        <title>Whole genome of Aphis craccivora.</title>
        <authorList>
            <person name="Voronova N.V."/>
            <person name="Shulinski R.S."/>
            <person name="Bandarenka Y.V."/>
            <person name="Zhorov D.G."/>
            <person name="Warner D."/>
        </authorList>
    </citation>
    <scope>NUCLEOTIDE SEQUENCE [LARGE SCALE GENOMIC DNA]</scope>
    <source>
        <strain evidence="3">180601</strain>
        <tissue evidence="3">Whole Body</tissue>
    </source>
</reference>
<evidence type="ECO:0000259" key="1">
    <source>
        <dbReference type="Pfam" id="PF05699"/>
    </source>
</evidence>
<gene>
    <name evidence="3" type="ORF">FWK35_00036468</name>
</gene>
<dbReference type="InterPro" id="IPR008906">
    <property type="entry name" value="HATC_C_dom"/>
</dbReference>
<protein>
    <submittedName>
        <fullName evidence="3">52 kDa repressor of the inhibitor of the protein kinase-like</fullName>
    </submittedName>
</protein>
<accession>A0A6G0VS68</accession>
<dbReference type="Pfam" id="PF05699">
    <property type="entry name" value="Dimer_Tnp_hAT"/>
    <property type="match status" value="1"/>
</dbReference>
<dbReference type="Pfam" id="PF14291">
    <property type="entry name" value="DUF4371"/>
    <property type="match status" value="1"/>
</dbReference>
<feature type="domain" description="DUF4371" evidence="2">
    <location>
        <begin position="50"/>
        <end position="194"/>
    </location>
</feature>
<feature type="non-terminal residue" evidence="3">
    <location>
        <position position="1"/>
    </location>
</feature>
<dbReference type="GO" id="GO:0046983">
    <property type="term" value="F:protein dimerization activity"/>
    <property type="evidence" value="ECO:0007669"/>
    <property type="project" value="InterPro"/>
</dbReference>
<dbReference type="Proteomes" id="UP000478052">
    <property type="component" value="Unassembled WGS sequence"/>
</dbReference>